<keyword evidence="1" id="KW-0472">Membrane</keyword>
<sequence>MVALRLIAISTFAAAALAFVSLQWGYGLGGVLGGAVVGVIMTTVIPRVIGYIRNERVNLSADHAPLGYVIISSALTAGLTFSAVWFLQCYGFETTSNQSVSLVSAEGRYSMTDVVHDGKQFVAVGWYRKADTDEYLDGAIWTSPDGHSWRRLWNEDIGRLLGGIEIDGGKVAHRVVSAVTRTDNGVVLVGWDTAPDDISRGKAWRMRTDTESLEEAVDLDMPEAGWFDGFAQDGSRQVVVGGVDGTAVAWFRNGADPWIKFSFGPSSKVQIYSVNYEHGRWFAAGTDRSEDPDYDTAHTEEENRWARDGAIWSSADGQHWEKLEGFAEVKGAQKVSDIMYTHGVWLAFGEDDFGDPRQMDAAMWWSDDGIRWQRVSDNSLTGAASWQSMAGAVESPDGAGVLVVGSTIPGKEQETPPAPSGDNEAFAIWANATWQVAFNRANGIRWRAFAETFD</sequence>
<dbReference type="RefSeq" id="WP_183468351.1">
    <property type="nucleotide sequence ID" value="NZ_JACHVU010000004.1"/>
</dbReference>
<proteinExistence type="predicted"/>
<feature type="transmembrane region" description="Helical" evidence="1">
    <location>
        <begin position="66"/>
        <end position="87"/>
    </location>
</feature>
<keyword evidence="3" id="KW-1185">Reference proteome</keyword>
<protein>
    <submittedName>
        <fullName evidence="2">Uncharacterized protein</fullName>
    </submittedName>
</protein>
<keyword evidence="1" id="KW-1133">Transmembrane helix</keyword>
<dbReference type="Proteomes" id="UP000550501">
    <property type="component" value="Unassembled WGS sequence"/>
</dbReference>
<accession>A0A839Q4C1</accession>
<evidence type="ECO:0000313" key="2">
    <source>
        <dbReference type="EMBL" id="MBB2991098.1"/>
    </source>
</evidence>
<dbReference type="EMBL" id="JACHVU010000004">
    <property type="protein sequence ID" value="MBB2991098.1"/>
    <property type="molecule type" value="Genomic_DNA"/>
</dbReference>
<organism evidence="2 3">
    <name type="scientific">Mycolicibacterium iranicum</name>
    <name type="common">Mycobacterium iranicum</name>
    <dbReference type="NCBI Taxonomy" id="912594"/>
    <lineage>
        <taxon>Bacteria</taxon>
        <taxon>Bacillati</taxon>
        <taxon>Actinomycetota</taxon>
        <taxon>Actinomycetes</taxon>
        <taxon>Mycobacteriales</taxon>
        <taxon>Mycobacteriaceae</taxon>
        <taxon>Mycolicibacterium</taxon>
    </lineage>
</organism>
<gene>
    <name evidence="2" type="ORF">FHR72_002571</name>
</gene>
<evidence type="ECO:0000313" key="3">
    <source>
        <dbReference type="Proteomes" id="UP000550501"/>
    </source>
</evidence>
<name>A0A839Q4C1_MYCIR</name>
<comment type="caution">
    <text evidence="2">The sequence shown here is derived from an EMBL/GenBank/DDBJ whole genome shotgun (WGS) entry which is preliminary data.</text>
</comment>
<keyword evidence="1" id="KW-0812">Transmembrane</keyword>
<dbReference type="InterPro" id="IPR011043">
    <property type="entry name" value="Gal_Oxase/kelch_b-propeller"/>
</dbReference>
<evidence type="ECO:0000256" key="1">
    <source>
        <dbReference type="SAM" id="Phobius"/>
    </source>
</evidence>
<reference evidence="2 3" key="1">
    <citation type="submission" date="2020-08" db="EMBL/GenBank/DDBJ databases">
        <title>The Agave Microbiome: Exploring the role of microbial communities in plant adaptations to desert environments.</title>
        <authorList>
            <person name="Partida-Martinez L.P."/>
        </authorList>
    </citation>
    <scope>NUCLEOTIDE SEQUENCE [LARGE SCALE GENOMIC DNA]</scope>
    <source>
        <strain evidence="2 3">AT2.18</strain>
    </source>
</reference>
<feature type="transmembrane region" description="Helical" evidence="1">
    <location>
        <begin position="28"/>
        <end position="45"/>
    </location>
</feature>
<dbReference type="SUPFAM" id="SSF50965">
    <property type="entry name" value="Galactose oxidase, central domain"/>
    <property type="match status" value="1"/>
</dbReference>
<dbReference type="AlphaFoldDB" id="A0A839Q4C1"/>